<accession>A0A0D1EBM7</accession>
<name>A0A0D1EBM7_MYCMD</name>
<dbReference type="OMA" id="MLRTMVP"/>
<dbReference type="AlphaFoldDB" id="A0A0D1EBM7"/>
<sequence length="501" mass="55110">MSKSTPTATPSRRRGTLPIETPGSARSISSATDRSTLVVRVEELDLEVHDLKRQIAAERQRRRDSSLGASTSASAGASLSLQYIDPSRDVGRVKQVLAEKLKQMDDDALTALLTASSAALGRLFVDQEHAVEGDSAWLVMDAGMVPSKSVGIEGTGSGSDIDRRLSQNETGVAHQLSAARHANSVHSFLKDRQARLNPLLDALTKFSHLDIDQLDQTSSTQTQDAGGRRRTIRMSGNFARLFAIGISFHVVEDSSDSSPQIQQLQLDLPDWLKRTLDAPNRLYTKLLKRNDLPAILLMLRTMVPLCSLRRNLFTSLMESYTDLARDHVRSWERENGIEFTPYHPPATTTTSKPSSTRKFSARNIDENIAISLIRPSAAESFTLTNKSSASLTISFTIGWNRFGHAFPHITAKPHVPASKLDSTSRAFLTGFESEFTHLLRVAIAQNAIIGLPDKDEDEEDQIEPGVGRWGINAAIHATIRAFFKIQDDAASDRSDDDPEST</sequence>
<organism evidence="2 3">
    <name type="scientific">Mycosarcoma maydis</name>
    <name type="common">Corn smut fungus</name>
    <name type="synonym">Ustilago maydis</name>
    <dbReference type="NCBI Taxonomy" id="5270"/>
    <lineage>
        <taxon>Eukaryota</taxon>
        <taxon>Fungi</taxon>
        <taxon>Dikarya</taxon>
        <taxon>Basidiomycota</taxon>
        <taxon>Ustilaginomycotina</taxon>
        <taxon>Ustilaginomycetes</taxon>
        <taxon>Ustilaginales</taxon>
        <taxon>Ustilaginaceae</taxon>
        <taxon>Mycosarcoma</taxon>
    </lineage>
</organism>
<dbReference type="Proteomes" id="UP000000561">
    <property type="component" value="Chromosome 1"/>
</dbReference>
<feature type="region of interest" description="Disordered" evidence="1">
    <location>
        <begin position="1"/>
        <end position="32"/>
    </location>
</feature>
<evidence type="ECO:0000313" key="2">
    <source>
        <dbReference type="EMBL" id="KIS71745.1"/>
    </source>
</evidence>
<dbReference type="EMBL" id="CM003140">
    <property type="protein sequence ID" value="KIS71745.1"/>
    <property type="molecule type" value="Genomic_DNA"/>
</dbReference>
<protein>
    <submittedName>
        <fullName evidence="2">Uncharacterized protein</fullName>
    </submittedName>
</protein>
<evidence type="ECO:0000256" key="1">
    <source>
        <dbReference type="SAM" id="MobiDB-lite"/>
    </source>
</evidence>
<reference evidence="2 3" key="1">
    <citation type="journal article" date="2006" name="Nature">
        <title>Insights from the genome of the biotrophic fungal plant pathogen Ustilago maydis.</title>
        <authorList>
            <person name="Kamper J."/>
            <person name="Kahmann R."/>
            <person name="Bolker M."/>
            <person name="Ma L.J."/>
            <person name="Brefort T."/>
            <person name="Saville B.J."/>
            <person name="Banuett F."/>
            <person name="Kronstad J.W."/>
            <person name="Gold S.E."/>
            <person name="Muller O."/>
            <person name="Perlin M.H."/>
            <person name="Wosten H.A."/>
            <person name="de Vries R."/>
            <person name="Ruiz-Herrera J."/>
            <person name="Reynaga-Pena C.G."/>
            <person name="Snetselaar K."/>
            <person name="McCann M."/>
            <person name="Perez-Martin J."/>
            <person name="Feldbrugge M."/>
            <person name="Basse C.W."/>
            <person name="Steinberg G."/>
            <person name="Ibeas J.I."/>
            <person name="Holloman W."/>
            <person name="Guzman P."/>
            <person name="Farman M."/>
            <person name="Stajich J.E."/>
            <person name="Sentandreu R."/>
            <person name="Gonzalez-Prieto J.M."/>
            <person name="Kennell J.C."/>
            <person name="Molina L."/>
            <person name="Schirawski J."/>
            <person name="Mendoza-Mendoza A."/>
            <person name="Greilinger D."/>
            <person name="Munch K."/>
            <person name="Rossel N."/>
            <person name="Scherer M."/>
            <person name="Vranes M."/>
            <person name="Ladendorf O."/>
            <person name="Vincon V."/>
            <person name="Fuchs U."/>
            <person name="Sandrock B."/>
            <person name="Meng S."/>
            <person name="Ho E.C."/>
            <person name="Cahill M.J."/>
            <person name="Boyce K.J."/>
            <person name="Klose J."/>
            <person name="Klosterman S.J."/>
            <person name="Deelstra H.J."/>
            <person name="Ortiz-Castellanos L."/>
            <person name="Li W."/>
            <person name="Sanchez-Alonso P."/>
            <person name="Schreier P.H."/>
            <person name="Hauser-Hahn I."/>
            <person name="Vaupel M."/>
            <person name="Koopmann E."/>
            <person name="Friedrich G."/>
            <person name="Voss H."/>
            <person name="Schluter T."/>
            <person name="Margolis J."/>
            <person name="Platt D."/>
            <person name="Swimmer C."/>
            <person name="Gnirke A."/>
            <person name="Chen F."/>
            <person name="Vysotskaia V."/>
            <person name="Mannhaupt G."/>
            <person name="Guldener U."/>
            <person name="Munsterkotter M."/>
            <person name="Haase D."/>
            <person name="Oesterheld M."/>
            <person name="Mewes H.W."/>
            <person name="Mauceli E.W."/>
            <person name="DeCaprio D."/>
            <person name="Wade C.M."/>
            <person name="Butler J."/>
            <person name="Young S."/>
            <person name="Jaffe D.B."/>
            <person name="Calvo S."/>
            <person name="Nusbaum C."/>
            <person name="Galagan J."/>
            <person name="Birren B.W."/>
        </authorList>
    </citation>
    <scope>NUCLEOTIDE SEQUENCE [LARGE SCALE GENOMIC DNA]</scope>
    <source>
        <strain evidence="3">DSM 14603 / FGSC 9021 / UM521</strain>
    </source>
</reference>
<proteinExistence type="predicted"/>
<feature type="compositionally biased region" description="Polar residues" evidence="1">
    <location>
        <begin position="1"/>
        <end position="10"/>
    </location>
</feature>
<dbReference type="InParanoid" id="A0A0D1EBM7"/>
<dbReference type="GeneID" id="23561555"/>
<dbReference type="RefSeq" id="XP_011386122.1">
    <property type="nucleotide sequence ID" value="XM_011387820.1"/>
</dbReference>
<dbReference type="KEGG" id="uma:UMAG_00180"/>
<dbReference type="VEuPathDB" id="FungiDB:UMAG_00180"/>
<evidence type="ECO:0000313" key="3">
    <source>
        <dbReference type="Proteomes" id="UP000000561"/>
    </source>
</evidence>
<keyword evidence="3" id="KW-1185">Reference proteome</keyword>
<dbReference type="OrthoDB" id="2552560at2759"/>
<dbReference type="eggNOG" id="ENOG502RDTV">
    <property type="taxonomic scope" value="Eukaryota"/>
</dbReference>
<gene>
    <name evidence="2" type="ORF">UMAG_00180</name>
</gene>